<dbReference type="EMBL" id="HACG01014029">
    <property type="protein sequence ID" value="CEK60894.1"/>
    <property type="molecule type" value="Transcribed_RNA"/>
</dbReference>
<evidence type="ECO:0000259" key="10">
    <source>
        <dbReference type="PROSITE" id="PS51819"/>
    </source>
</evidence>
<organism evidence="11">
    <name type="scientific">Arion vulgaris</name>
    <dbReference type="NCBI Taxonomy" id="1028688"/>
    <lineage>
        <taxon>Eukaryota</taxon>
        <taxon>Metazoa</taxon>
        <taxon>Spiralia</taxon>
        <taxon>Lophotrochozoa</taxon>
        <taxon>Mollusca</taxon>
        <taxon>Gastropoda</taxon>
        <taxon>Heterobranchia</taxon>
        <taxon>Euthyneura</taxon>
        <taxon>Panpulmonata</taxon>
        <taxon>Eupulmonata</taxon>
        <taxon>Stylommatophora</taxon>
        <taxon>Helicina</taxon>
        <taxon>Arionoidea</taxon>
        <taxon>Arionidae</taxon>
        <taxon>Arion</taxon>
    </lineage>
</organism>
<proteinExistence type="inferred from homology"/>
<dbReference type="InterPro" id="IPR037523">
    <property type="entry name" value="VOC_core"/>
</dbReference>
<dbReference type="GO" id="GO:0004493">
    <property type="term" value="F:methylmalonyl-CoA epimerase activity"/>
    <property type="evidence" value="ECO:0007669"/>
    <property type="project" value="UniProtKB-EC"/>
</dbReference>
<keyword evidence="4" id="KW-0170">Cobalt</keyword>
<evidence type="ECO:0000256" key="7">
    <source>
        <dbReference type="ARBA" id="ARBA00066411"/>
    </source>
</evidence>
<evidence type="ECO:0000256" key="9">
    <source>
        <dbReference type="ARBA" id="ARBA00081771"/>
    </source>
</evidence>
<dbReference type="Pfam" id="PF13669">
    <property type="entry name" value="Glyoxalase_4"/>
    <property type="match status" value="1"/>
</dbReference>
<dbReference type="NCBIfam" id="TIGR03081">
    <property type="entry name" value="metmalonyl_epim"/>
    <property type="match status" value="1"/>
</dbReference>
<dbReference type="PROSITE" id="PS51819">
    <property type="entry name" value="VOC"/>
    <property type="match status" value="1"/>
</dbReference>
<name>A0A0B6YX41_9EUPU</name>
<dbReference type="InterPro" id="IPR051785">
    <property type="entry name" value="MMCE/EMCE_epimerase"/>
</dbReference>
<dbReference type="SUPFAM" id="SSF54593">
    <property type="entry name" value="Glyoxalase/Bleomycin resistance protein/Dihydroxybiphenyl dioxygenase"/>
    <property type="match status" value="1"/>
</dbReference>
<evidence type="ECO:0000256" key="5">
    <source>
        <dbReference type="ARBA" id="ARBA00050406"/>
    </source>
</evidence>
<dbReference type="Gene3D" id="3.10.180.10">
    <property type="entry name" value="2,3-Dihydroxybiphenyl 1,2-Dioxygenase, domain 1"/>
    <property type="match status" value="1"/>
</dbReference>
<dbReference type="FunFam" id="3.10.180.10:FF:000003">
    <property type="entry name" value="Methylmalonyl-CoA epimerase, mitochondrial"/>
    <property type="match status" value="1"/>
</dbReference>
<sequence>MQRSSCIILRHLSHHLSSKSLAVTWSASRQFREFHYSKYCCKQNKLWNLGKINHIALVTADLDKSASLYKDVLGGQVSRKKPLPEHGVTTVFVELGDTKIELLHPLGDNSPIKSFLEKNKAGGIHHICIEVDNIHEAIKDLKVQNIRLLSDEPKTGAHGKPVIFLHPKDCGGVLVELEEA</sequence>
<gene>
    <name evidence="11" type="primary">ORF40665</name>
    <name evidence="12" type="synonym">ORF40668</name>
</gene>
<feature type="domain" description="VOC" evidence="10">
    <location>
        <begin position="51"/>
        <end position="180"/>
    </location>
</feature>
<protein>
    <recommendedName>
        <fullName evidence="8">Methylmalonyl-CoA epimerase, mitochondrial</fullName>
        <ecNumber evidence="7">5.1.99.1</ecNumber>
    </recommendedName>
    <alternativeName>
        <fullName evidence="9">DL-methylmalonyl-CoA racemase</fullName>
    </alternativeName>
</protein>
<dbReference type="GO" id="GO:0046491">
    <property type="term" value="P:L-methylmalonyl-CoA metabolic process"/>
    <property type="evidence" value="ECO:0007669"/>
    <property type="project" value="TreeGrafter"/>
</dbReference>
<dbReference type="InterPro" id="IPR017515">
    <property type="entry name" value="MeMalonyl-CoA_epimerase"/>
</dbReference>
<dbReference type="GO" id="GO:0005739">
    <property type="term" value="C:mitochondrion"/>
    <property type="evidence" value="ECO:0007669"/>
    <property type="project" value="TreeGrafter"/>
</dbReference>
<keyword evidence="3" id="KW-0413">Isomerase</keyword>
<dbReference type="PANTHER" id="PTHR43048">
    <property type="entry name" value="METHYLMALONYL-COA EPIMERASE"/>
    <property type="match status" value="1"/>
</dbReference>
<dbReference type="GO" id="GO:0046872">
    <property type="term" value="F:metal ion binding"/>
    <property type="evidence" value="ECO:0007669"/>
    <property type="project" value="UniProtKB-KW"/>
</dbReference>
<keyword evidence="2" id="KW-0479">Metal-binding</keyword>
<evidence type="ECO:0000256" key="8">
    <source>
        <dbReference type="ARBA" id="ARBA00071337"/>
    </source>
</evidence>
<evidence type="ECO:0000256" key="6">
    <source>
        <dbReference type="ARBA" id="ARBA00053742"/>
    </source>
</evidence>
<evidence type="ECO:0000256" key="2">
    <source>
        <dbReference type="ARBA" id="ARBA00022723"/>
    </source>
</evidence>
<comment type="function">
    <text evidence="6">Methylmalonyl-CoA epimerase involved in propionyl-CoA metabolism.</text>
</comment>
<dbReference type="EMBL" id="HACG01014031">
    <property type="protein sequence ID" value="CEK60896.1"/>
    <property type="molecule type" value="Transcribed_RNA"/>
</dbReference>
<reference evidence="11" key="1">
    <citation type="submission" date="2014-12" db="EMBL/GenBank/DDBJ databases">
        <title>Insight into the proteome of Arion vulgaris.</title>
        <authorList>
            <person name="Aradska J."/>
            <person name="Bulat T."/>
            <person name="Smidak R."/>
            <person name="Sarate P."/>
            <person name="Gangsoo J."/>
            <person name="Sialana F."/>
            <person name="Bilban M."/>
            <person name="Lubec G."/>
        </authorList>
    </citation>
    <scope>NUCLEOTIDE SEQUENCE</scope>
    <source>
        <tissue evidence="11">Skin</tissue>
    </source>
</reference>
<comment type="similarity">
    <text evidence="1">Belongs to the methylmalonyl-CoA epimerase family.</text>
</comment>
<evidence type="ECO:0000256" key="3">
    <source>
        <dbReference type="ARBA" id="ARBA00023235"/>
    </source>
</evidence>
<accession>A0A0B6YX41</accession>
<dbReference type="CDD" id="cd07249">
    <property type="entry name" value="MMCE"/>
    <property type="match status" value="1"/>
</dbReference>
<evidence type="ECO:0000256" key="4">
    <source>
        <dbReference type="ARBA" id="ARBA00023285"/>
    </source>
</evidence>
<evidence type="ECO:0000313" key="11">
    <source>
        <dbReference type="EMBL" id="CEK60894.1"/>
    </source>
</evidence>
<comment type="catalytic activity">
    <reaction evidence="5">
        <text>(R)-methylmalonyl-CoA = (S)-methylmalonyl-CoA</text>
        <dbReference type="Rhea" id="RHEA:20553"/>
        <dbReference type="ChEBI" id="CHEBI:57326"/>
        <dbReference type="ChEBI" id="CHEBI:57327"/>
        <dbReference type="EC" id="5.1.99.1"/>
    </reaction>
    <physiologicalReaction direction="right-to-left" evidence="5">
        <dbReference type="Rhea" id="RHEA:20555"/>
    </physiologicalReaction>
</comment>
<dbReference type="EC" id="5.1.99.1" evidence="7"/>
<evidence type="ECO:0000256" key="1">
    <source>
        <dbReference type="ARBA" id="ARBA00009308"/>
    </source>
</evidence>
<evidence type="ECO:0000313" key="12">
    <source>
        <dbReference type="EMBL" id="CEK60896.1"/>
    </source>
</evidence>
<dbReference type="AlphaFoldDB" id="A0A0B6YX41"/>
<dbReference type="InterPro" id="IPR029068">
    <property type="entry name" value="Glyas_Bleomycin-R_OHBP_Dase"/>
</dbReference>
<dbReference type="PANTHER" id="PTHR43048:SF3">
    <property type="entry name" value="METHYLMALONYL-COA EPIMERASE, MITOCHONDRIAL"/>
    <property type="match status" value="1"/>
</dbReference>